<evidence type="ECO:0000256" key="2">
    <source>
        <dbReference type="ARBA" id="ARBA00022840"/>
    </source>
</evidence>
<dbReference type="PANTHER" id="PTHR43038:SF3">
    <property type="entry name" value="ABC TRANSPORTER G FAMILY MEMBER 20 ISOFORM X1"/>
    <property type="match status" value="1"/>
</dbReference>
<dbReference type="KEGG" id="xya:ET471_07565"/>
<organism evidence="4 5">
    <name type="scientific">Xylanimonas protaetiae</name>
    <dbReference type="NCBI Taxonomy" id="2509457"/>
    <lineage>
        <taxon>Bacteria</taxon>
        <taxon>Bacillati</taxon>
        <taxon>Actinomycetota</taxon>
        <taxon>Actinomycetes</taxon>
        <taxon>Micrococcales</taxon>
        <taxon>Promicromonosporaceae</taxon>
        <taxon>Xylanimonas</taxon>
    </lineage>
</organism>
<dbReference type="Gene3D" id="3.40.50.300">
    <property type="entry name" value="P-loop containing nucleotide triphosphate hydrolases"/>
    <property type="match status" value="1"/>
</dbReference>
<dbReference type="InterPro" id="IPR017871">
    <property type="entry name" value="ABC_transporter-like_CS"/>
</dbReference>
<dbReference type="PROSITE" id="PS00211">
    <property type="entry name" value="ABC_TRANSPORTER_1"/>
    <property type="match status" value="1"/>
</dbReference>
<dbReference type="EMBL" id="CP035493">
    <property type="protein sequence ID" value="QAY69906.1"/>
    <property type="molecule type" value="Genomic_DNA"/>
</dbReference>
<dbReference type="InterPro" id="IPR003593">
    <property type="entry name" value="AAA+_ATPase"/>
</dbReference>
<dbReference type="GO" id="GO:0005524">
    <property type="term" value="F:ATP binding"/>
    <property type="evidence" value="ECO:0007669"/>
    <property type="project" value="UniProtKB-KW"/>
</dbReference>
<gene>
    <name evidence="4" type="ORF">ET471_07565</name>
</gene>
<dbReference type="InterPro" id="IPR003439">
    <property type="entry name" value="ABC_transporter-like_ATP-bd"/>
</dbReference>
<keyword evidence="5" id="KW-1185">Reference proteome</keyword>
<dbReference type="OrthoDB" id="9804819at2"/>
<protein>
    <submittedName>
        <fullName evidence="4">ABC transporter ATP-binding protein</fullName>
    </submittedName>
</protein>
<name>A0A4P6F3M3_9MICO</name>
<evidence type="ECO:0000313" key="5">
    <source>
        <dbReference type="Proteomes" id="UP000292118"/>
    </source>
</evidence>
<evidence type="ECO:0000256" key="1">
    <source>
        <dbReference type="ARBA" id="ARBA00022741"/>
    </source>
</evidence>
<feature type="domain" description="ABC transporter" evidence="3">
    <location>
        <begin position="8"/>
        <end position="235"/>
    </location>
</feature>
<dbReference type="PROSITE" id="PS50893">
    <property type="entry name" value="ABC_TRANSPORTER_2"/>
    <property type="match status" value="1"/>
</dbReference>
<dbReference type="Pfam" id="PF00005">
    <property type="entry name" value="ABC_tran"/>
    <property type="match status" value="1"/>
</dbReference>
<dbReference type="Proteomes" id="UP000292118">
    <property type="component" value="Chromosome"/>
</dbReference>
<dbReference type="PANTHER" id="PTHR43038">
    <property type="entry name" value="ATP-BINDING CASSETTE, SUB-FAMILY H, MEMBER 1"/>
    <property type="match status" value="1"/>
</dbReference>
<dbReference type="AlphaFoldDB" id="A0A4P6F3M3"/>
<accession>A0A4P6F3M3</accession>
<keyword evidence="2 4" id="KW-0067">ATP-binding</keyword>
<reference evidence="4 5" key="1">
    <citation type="submission" date="2019-01" db="EMBL/GenBank/DDBJ databases">
        <title>Genome sequencing of strain FW10M-9.</title>
        <authorList>
            <person name="Heo J."/>
            <person name="Kim S.-J."/>
            <person name="Kim J.-S."/>
            <person name="Hong S.-B."/>
            <person name="Kwon S.-W."/>
        </authorList>
    </citation>
    <scope>NUCLEOTIDE SEQUENCE [LARGE SCALE GENOMIC DNA]</scope>
    <source>
        <strain evidence="4 5">FW10M-9</strain>
    </source>
</reference>
<sequence length="245" mass="25318">MANNSAAVRVRGLRVVRGGTTILEGLDLDVPAGQVVGLLGPSGSGKTTLMRAVVGVQANVTGELTVLGMPAGDAALRHRVGYVTQAASVYTDLSVVENLRHFAVLAGLRGAAATAAVAQAVDAVDLGGHEKQQVLSLSGGERSRVSLAAALVGDPELLVLDEPTVGLDPVLRRDLWAMFHRLAGQGRTLLVSSHVMDEATRCDRLLLLRQGVLVADTTPAALLAETGAPDAEQAFLALIDKAAAR</sequence>
<dbReference type="RefSeq" id="WP_129187371.1">
    <property type="nucleotide sequence ID" value="NZ_CP035493.1"/>
</dbReference>
<dbReference type="SUPFAM" id="SSF52540">
    <property type="entry name" value="P-loop containing nucleoside triphosphate hydrolases"/>
    <property type="match status" value="1"/>
</dbReference>
<evidence type="ECO:0000313" key="4">
    <source>
        <dbReference type="EMBL" id="QAY69906.1"/>
    </source>
</evidence>
<dbReference type="GO" id="GO:0016887">
    <property type="term" value="F:ATP hydrolysis activity"/>
    <property type="evidence" value="ECO:0007669"/>
    <property type="project" value="InterPro"/>
</dbReference>
<proteinExistence type="predicted"/>
<keyword evidence="1" id="KW-0547">Nucleotide-binding</keyword>
<dbReference type="SMART" id="SM00382">
    <property type="entry name" value="AAA"/>
    <property type="match status" value="1"/>
</dbReference>
<evidence type="ECO:0000259" key="3">
    <source>
        <dbReference type="PROSITE" id="PS50893"/>
    </source>
</evidence>
<dbReference type="CDD" id="cd03230">
    <property type="entry name" value="ABC_DR_subfamily_A"/>
    <property type="match status" value="1"/>
</dbReference>
<dbReference type="InterPro" id="IPR027417">
    <property type="entry name" value="P-loop_NTPase"/>
</dbReference>